<evidence type="ECO:0000313" key="6">
    <source>
        <dbReference type="Proteomes" id="UP000887565"/>
    </source>
</evidence>
<reference evidence="7" key="1">
    <citation type="submission" date="2022-11" db="UniProtKB">
        <authorList>
            <consortium name="WormBaseParasite"/>
        </authorList>
    </citation>
    <scope>IDENTIFICATION</scope>
</reference>
<feature type="transmembrane region" description="Helical" evidence="5">
    <location>
        <begin position="163"/>
        <end position="185"/>
    </location>
</feature>
<evidence type="ECO:0000256" key="1">
    <source>
        <dbReference type="ARBA" id="ARBA00004370"/>
    </source>
</evidence>
<feature type="transmembrane region" description="Helical" evidence="5">
    <location>
        <begin position="67"/>
        <end position="88"/>
    </location>
</feature>
<feature type="transmembrane region" description="Helical" evidence="5">
    <location>
        <begin position="24"/>
        <end position="47"/>
    </location>
</feature>
<keyword evidence="4 5" id="KW-0472">Membrane</keyword>
<organism evidence="6 7">
    <name type="scientific">Romanomermis culicivorax</name>
    <name type="common">Nematode worm</name>
    <dbReference type="NCBI Taxonomy" id="13658"/>
    <lineage>
        <taxon>Eukaryota</taxon>
        <taxon>Metazoa</taxon>
        <taxon>Ecdysozoa</taxon>
        <taxon>Nematoda</taxon>
        <taxon>Enoplea</taxon>
        <taxon>Dorylaimia</taxon>
        <taxon>Mermithida</taxon>
        <taxon>Mermithoidea</taxon>
        <taxon>Mermithidae</taxon>
        <taxon>Romanomermis</taxon>
    </lineage>
</organism>
<dbReference type="InterPro" id="IPR000276">
    <property type="entry name" value="GPCR_Rhodpsn"/>
</dbReference>
<feature type="transmembrane region" description="Helical" evidence="5">
    <location>
        <begin position="230"/>
        <end position="251"/>
    </location>
</feature>
<feature type="transmembrane region" description="Helical" evidence="5">
    <location>
        <begin position="197"/>
        <end position="218"/>
    </location>
</feature>
<proteinExistence type="predicted"/>
<dbReference type="WBParaSite" id="nRc.2.0.1.t09061-RA">
    <property type="protein sequence ID" value="nRc.2.0.1.t09061-RA"/>
    <property type="gene ID" value="nRc.2.0.1.g09061"/>
</dbReference>
<dbReference type="AlphaFoldDB" id="A0A915I5L8"/>
<dbReference type="Proteomes" id="UP000887565">
    <property type="component" value="Unplaced"/>
</dbReference>
<dbReference type="Pfam" id="PF10320">
    <property type="entry name" value="7TM_GPCR_Srsx"/>
    <property type="match status" value="1"/>
</dbReference>
<keyword evidence="3 5" id="KW-1133">Transmembrane helix</keyword>
<evidence type="ECO:0000313" key="7">
    <source>
        <dbReference type="WBParaSite" id="nRc.2.0.1.t09061-RA"/>
    </source>
</evidence>
<dbReference type="InterPro" id="IPR019424">
    <property type="entry name" value="7TM_GPCR_Srsx"/>
</dbReference>
<evidence type="ECO:0000256" key="2">
    <source>
        <dbReference type="ARBA" id="ARBA00022692"/>
    </source>
</evidence>
<evidence type="ECO:0000256" key="4">
    <source>
        <dbReference type="ARBA" id="ARBA00023136"/>
    </source>
</evidence>
<dbReference type="PROSITE" id="PS00237">
    <property type="entry name" value="G_PROTEIN_RECEP_F1_1"/>
    <property type="match status" value="1"/>
</dbReference>
<evidence type="ECO:0000256" key="3">
    <source>
        <dbReference type="ARBA" id="ARBA00022989"/>
    </source>
</evidence>
<evidence type="ECO:0000256" key="5">
    <source>
        <dbReference type="SAM" id="Phobius"/>
    </source>
</evidence>
<dbReference type="GO" id="GO:0016020">
    <property type="term" value="C:membrane"/>
    <property type="evidence" value="ECO:0007669"/>
    <property type="project" value="UniProtKB-SubCell"/>
</dbReference>
<comment type="subcellular location">
    <subcellularLocation>
        <location evidence="1">Membrane</location>
    </subcellularLocation>
</comment>
<keyword evidence="2 5" id="KW-0812">Transmembrane</keyword>
<protein>
    <submittedName>
        <fullName evidence="7">Uncharacterized protein</fullName>
    </submittedName>
</protein>
<sequence length="333" mass="38155">MFIAVYHIYMHLVEKSAAMKPFDCFKYVGTTYIFMHFSYWMVLLTSIDRSIAIFSPNFYKTGEHTAILNKIVILIACFELAELFAFYIDNFAQEFLLFCSVTSAMGVHSQFYATLVNTTLSVISPTIYCICFAYLLFQRYQKRANFSADLVAVKRRLKNRVTWSLAFMATWQVMTIAIASAYSFLCYNLAYNGGKAPSRFAGCLVFMSGTMFFVGVLFDGKAETIKVCNGTIYMLWVSNIYPKIVIMLSIVTKFKLRMTNGLVENAKQMLDINKYLTTFNSVRRSSLYAVEVDRQLRQIDGGDDDSQSDSSRDVPLPRMFHYLEDPLMCPNLN</sequence>
<dbReference type="GO" id="GO:0004930">
    <property type="term" value="F:G protein-coupled receptor activity"/>
    <property type="evidence" value="ECO:0007669"/>
    <property type="project" value="InterPro"/>
</dbReference>
<keyword evidence="6" id="KW-1185">Reference proteome</keyword>
<feature type="transmembrane region" description="Helical" evidence="5">
    <location>
        <begin position="119"/>
        <end position="137"/>
    </location>
</feature>
<accession>A0A915I5L8</accession>
<name>A0A915I5L8_ROMCU</name>